<accession>A0A1H0VD33</accession>
<dbReference type="AlphaFoldDB" id="A0A1H0VD33"/>
<proteinExistence type="predicted"/>
<protein>
    <submittedName>
        <fullName evidence="2">Uncharacterized protein</fullName>
    </submittedName>
</protein>
<dbReference type="Proteomes" id="UP000199159">
    <property type="component" value="Unassembled WGS sequence"/>
</dbReference>
<keyword evidence="1" id="KW-0812">Transmembrane</keyword>
<keyword evidence="1" id="KW-1133">Transmembrane helix</keyword>
<sequence>MMKRIIYISTILCSVLFAGFLYITKEETQESIIFFPLDRSVMFTVATTNLTLIDAKDEDEHILEWDSTSILDREVFLRQDVSLLFSDGRLKAKTSEWEDQSKKIAQYSKITGEDSSHYVAISYHHGEIHYDDNHIKSTQKMSGDHLYVIDSSFSSLESFREPKKTTQKEWKDILDHATEQNRAYALANLIDHFDINTTDYNQLPLSELVEYNEQPLFELDNEKTQQTIGKLWEGIYRNYFLGIKLKDGTVIDPIGSSEPQLFFHKDSSHILILFETSEGDPIQLIQYVPGSH</sequence>
<organism evidence="2 3">
    <name type="scientific">Litchfieldia salsa</name>
    <dbReference type="NCBI Taxonomy" id="930152"/>
    <lineage>
        <taxon>Bacteria</taxon>
        <taxon>Bacillati</taxon>
        <taxon>Bacillota</taxon>
        <taxon>Bacilli</taxon>
        <taxon>Bacillales</taxon>
        <taxon>Bacillaceae</taxon>
        <taxon>Litchfieldia</taxon>
    </lineage>
</organism>
<keyword evidence="1" id="KW-0472">Membrane</keyword>
<gene>
    <name evidence="2" type="ORF">SAMN05216565_106177</name>
</gene>
<reference evidence="3" key="1">
    <citation type="submission" date="2016-10" db="EMBL/GenBank/DDBJ databases">
        <authorList>
            <person name="Varghese N."/>
            <person name="Submissions S."/>
        </authorList>
    </citation>
    <scope>NUCLEOTIDE SEQUENCE [LARGE SCALE GENOMIC DNA]</scope>
    <source>
        <strain evidence="3">IBRC-M10078</strain>
    </source>
</reference>
<keyword evidence="3" id="KW-1185">Reference proteome</keyword>
<evidence type="ECO:0000256" key="1">
    <source>
        <dbReference type="SAM" id="Phobius"/>
    </source>
</evidence>
<evidence type="ECO:0000313" key="2">
    <source>
        <dbReference type="EMBL" id="SDP75996.1"/>
    </source>
</evidence>
<feature type="transmembrane region" description="Helical" evidence="1">
    <location>
        <begin position="5"/>
        <end position="23"/>
    </location>
</feature>
<dbReference type="STRING" id="930152.SAMN05216565_106177"/>
<name>A0A1H0VD33_9BACI</name>
<dbReference type="RefSeq" id="WP_090855215.1">
    <property type="nucleotide sequence ID" value="NZ_JBHSDM010000003.1"/>
</dbReference>
<evidence type="ECO:0000313" key="3">
    <source>
        <dbReference type="Proteomes" id="UP000199159"/>
    </source>
</evidence>
<dbReference type="EMBL" id="FNJU01000006">
    <property type="protein sequence ID" value="SDP75996.1"/>
    <property type="molecule type" value="Genomic_DNA"/>
</dbReference>